<sequence>MQCSQTDSPSWVANLLTELSVVLKDGVPAMGIPNFDPLPISKAISVNSSMFSGNIVVDGELSGFSNYAVGNARLDPDLYTELDIAFVSTKFEGGYALQATAYDGIVPLSGSGPITIYLSFIEIVANGTIVGKNQMLQLKDFDLRLKDINFVQVKAGGLLKDYGLDEVLEPSLEGLINTGIKLFKNDIQSYINKFIMTDGNLMLREEEEGLSVTIYFTMRIITPNSLHNDTLLSSLLMEPLVLPLLEPFFFASICLTSLLNFRNAA</sequence>
<evidence type="ECO:0000313" key="1">
    <source>
        <dbReference type="EMBL" id="BES96013.1"/>
    </source>
</evidence>
<dbReference type="PANTHER" id="PTHR11008">
    <property type="entry name" value="PROTEIN TAKEOUT-LIKE PROTEIN"/>
    <property type="match status" value="1"/>
</dbReference>
<dbReference type="Proteomes" id="UP001307889">
    <property type="component" value="Chromosome 6"/>
</dbReference>
<dbReference type="PANTHER" id="PTHR11008:SF29">
    <property type="entry name" value="IP17226P"/>
    <property type="match status" value="1"/>
</dbReference>
<dbReference type="InterPro" id="IPR010562">
    <property type="entry name" value="Haemolymph_juvenile_hormone-bd"/>
</dbReference>
<name>A0ABN7AV02_9HEMI</name>
<dbReference type="SMART" id="SM00700">
    <property type="entry name" value="JHBP"/>
    <property type="match status" value="1"/>
</dbReference>
<dbReference type="EMBL" id="AP028914">
    <property type="protein sequence ID" value="BES96013.1"/>
    <property type="molecule type" value="Genomic_DNA"/>
</dbReference>
<accession>A0ABN7AV02</accession>
<keyword evidence="2" id="KW-1185">Reference proteome</keyword>
<dbReference type="Gene3D" id="3.15.10.30">
    <property type="entry name" value="Haemolymph juvenile hormone binding protein"/>
    <property type="match status" value="1"/>
</dbReference>
<reference evidence="1 2" key="1">
    <citation type="submission" date="2023-09" db="EMBL/GenBank/DDBJ databases">
        <title>Nesidiocoris tenuis whole genome shotgun sequence.</title>
        <authorList>
            <person name="Shibata T."/>
            <person name="Shimoda M."/>
            <person name="Kobayashi T."/>
            <person name="Uehara T."/>
        </authorList>
    </citation>
    <scope>NUCLEOTIDE SEQUENCE [LARGE SCALE GENOMIC DNA]</scope>
    <source>
        <strain evidence="1 2">Japan</strain>
    </source>
</reference>
<protein>
    <recommendedName>
        <fullName evidence="3">Lipid-binding serum glycoprotein C-terminal domain-containing protein</fullName>
    </recommendedName>
</protein>
<evidence type="ECO:0000313" key="2">
    <source>
        <dbReference type="Proteomes" id="UP001307889"/>
    </source>
</evidence>
<dbReference type="InterPro" id="IPR038606">
    <property type="entry name" value="To_sf"/>
</dbReference>
<dbReference type="Pfam" id="PF06585">
    <property type="entry name" value="JHBP"/>
    <property type="match status" value="1"/>
</dbReference>
<evidence type="ECO:0008006" key="3">
    <source>
        <dbReference type="Google" id="ProtNLM"/>
    </source>
</evidence>
<proteinExistence type="predicted"/>
<organism evidence="1 2">
    <name type="scientific">Nesidiocoris tenuis</name>
    <dbReference type="NCBI Taxonomy" id="355587"/>
    <lineage>
        <taxon>Eukaryota</taxon>
        <taxon>Metazoa</taxon>
        <taxon>Ecdysozoa</taxon>
        <taxon>Arthropoda</taxon>
        <taxon>Hexapoda</taxon>
        <taxon>Insecta</taxon>
        <taxon>Pterygota</taxon>
        <taxon>Neoptera</taxon>
        <taxon>Paraneoptera</taxon>
        <taxon>Hemiptera</taxon>
        <taxon>Heteroptera</taxon>
        <taxon>Panheteroptera</taxon>
        <taxon>Cimicomorpha</taxon>
        <taxon>Miridae</taxon>
        <taxon>Dicyphina</taxon>
        <taxon>Nesidiocoris</taxon>
    </lineage>
</organism>
<gene>
    <name evidence="1" type="ORF">NTJ_08823</name>
</gene>